<keyword evidence="2" id="KW-1185">Reference proteome</keyword>
<dbReference type="AlphaFoldDB" id="A0A1Y1VIF7"/>
<gene>
    <name evidence="1" type="ORF">BCR36DRAFT_410143</name>
</gene>
<dbReference type="EMBL" id="MCFH01000008">
    <property type="protein sequence ID" value="ORX56113.1"/>
    <property type="molecule type" value="Genomic_DNA"/>
</dbReference>
<name>A0A1Y1VIF7_9FUNG</name>
<reference evidence="1 2" key="1">
    <citation type="submission" date="2016-08" db="EMBL/GenBank/DDBJ databases">
        <title>Genomes of anaerobic fungi encode conserved fungal cellulosomes for biomass hydrolysis.</title>
        <authorList>
            <consortium name="DOE Joint Genome Institute"/>
            <person name="Haitjema C.H."/>
            <person name="Gilmore S.P."/>
            <person name="Henske J.K."/>
            <person name="Solomon K.V."/>
            <person name="De Groot R."/>
            <person name="Kuo A."/>
            <person name="Mondo S.J."/>
            <person name="Salamov A.A."/>
            <person name="Labutti K."/>
            <person name="Zhao Z."/>
            <person name="Chiniquy J."/>
            <person name="Barry K."/>
            <person name="Brewer H.M."/>
            <person name="Purvine S.O."/>
            <person name="Wright A.T."/>
            <person name="Boxma B."/>
            <person name="Van Alen T."/>
            <person name="Hackstein J.H."/>
            <person name="Baker S.E."/>
            <person name="Grigoriev I.V."/>
            <person name="O'Malley M.A."/>
        </authorList>
    </citation>
    <scope>NUCLEOTIDE SEQUENCE [LARGE SCALE GENOMIC DNA]</scope>
    <source>
        <strain evidence="2">finn</strain>
    </source>
</reference>
<evidence type="ECO:0000313" key="2">
    <source>
        <dbReference type="Proteomes" id="UP000193719"/>
    </source>
</evidence>
<protein>
    <submittedName>
        <fullName evidence="1">Uncharacterized protein</fullName>
    </submittedName>
</protein>
<reference evidence="1 2" key="2">
    <citation type="submission" date="2016-08" db="EMBL/GenBank/DDBJ databases">
        <title>Pervasive Adenine N6-methylation of Active Genes in Fungi.</title>
        <authorList>
            <consortium name="DOE Joint Genome Institute"/>
            <person name="Mondo S.J."/>
            <person name="Dannebaum R.O."/>
            <person name="Kuo R.C."/>
            <person name="Labutti K."/>
            <person name="Haridas S."/>
            <person name="Kuo A."/>
            <person name="Salamov A."/>
            <person name="Ahrendt S.R."/>
            <person name="Lipzen A."/>
            <person name="Sullivan W."/>
            <person name="Andreopoulos W.B."/>
            <person name="Clum A."/>
            <person name="Lindquist E."/>
            <person name="Daum C."/>
            <person name="Ramamoorthy G.K."/>
            <person name="Gryganskyi A."/>
            <person name="Culley D."/>
            <person name="Magnuson J.K."/>
            <person name="James T.Y."/>
            <person name="O'Malley M.A."/>
            <person name="Stajich J.E."/>
            <person name="Spatafora J.W."/>
            <person name="Visel A."/>
            <person name="Grigoriev I.V."/>
        </authorList>
    </citation>
    <scope>NUCLEOTIDE SEQUENCE [LARGE SCALE GENOMIC DNA]</scope>
    <source>
        <strain evidence="2">finn</strain>
    </source>
</reference>
<accession>A0A1Y1VIF7</accession>
<evidence type="ECO:0000313" key="1">
    <source>
        <dbReference type="EMBL" id="ORX56113.1"/>
    </source>
</evidence>
<sequence>MEYEFIEQTSKNANINVCLYKSLNTLINALEELLQSKKIQEVYGKIYNSSAVYKKVNYKKQPNNNFKFSFNNKLTSSNNILSKRKRHYEDIIYKESKSQRLSNYLSNHLRVMNVQTYPNSQFQPEKNSKFNYNQKNIFINENLNYNNKPLINENSQYKLNLIQEKNKFNDLSNKFNYDIYINRSVNTIYQWMEYQKEKLGMNEEEYKKEWEIKRSKLEYNISLFENSVLKDSYDDMRSIIQEIVVSLEYLSGGCVEELKDLIPAWKNSHYYIFSTLNYIQIVEDMKDFISTSYEMNDSIDIYIFNLKEIIKDKKEKYNDILKTNGKYWRSMSFPVNENLINEVKNRIYSYLYIGHLKMNQLLDENNIYQCNYNTKNPVIIKWMENLFELFQLSEECFEFIDDSCPNNLVGQLLISIIYYLKHSLFLLKSNDILIVNNQLVTKIKNEAQYFVLFENCLQILRFINTIFTKNSEIAYNMINSNIMNSEEFKENLNTFIKINNSDEQMDNNQIYIKFRKLIDLFPQIITELGINLFLQIPNINNVSRIKLGISLSYKFIKLISDISVSNLEKINEIRKQNHLNKEEFTIITNDKLNNKNTNFDDPDNAILNSTSSSCSSYIDNNFDLDWRGSTKNNIMDDPKINDIIKYYLKINYGELQRIQKIQEYIEESF</sequence>
<dbReference type="OrthoDB" id="2162799at2759"/>
<proteinExistence type="predicted"/>
<organism evidence="1 2">
    <name type="scientific">Piromyces finnis</name>
    <dbReference type="NCBI Taxonomy" id="1754191"/>
    <lineage>
        <taxon>Eukaryota</taxon>
        <taxon>Fungi</taxon>
        <taxon>Fungi incertae sedis</taxon>
        <taxon>Chytridiomycota</taxon>
        <taxon>Chytridiomycota incertae sedis</taxon>
        <taxon>Neocallimastigomycetes</taxon>
        <taxon>Neocallimastigales</taxon>
        <taxon>Neocallimastigaceae</taxon>
        <taxon>Piromyces</taxon>
    </lineage>
</organism>
<dbReference type="STRING" id="1754191.A0A1Y1VIF7"/>
<dbReference type="Proteomes" id="UP000193719">
    <property type="component" value="Unassembled WGS sequence"/>
</dbReference>
<comment type="caution">
    <text evidence="1">The sequence shown here is derived from an EMBL/GenBank/DDBJ whole genome shotgun (WGS) entry which is preliminary data.</text>
</comment>